<evidence type="ECO:0000256" key="7">
    <source>
        <dbReference type="ARBA" id="ARBA00023242"/>
    </source>
</evidence>
<feature type="region of interest" description="Disordered" evidence="9">
    <location>
        <begin position="213"/>
        <end position="327"/>
    </location>
</feature>
<keyword evidence="13" id="KW-1185">Reference proteome</keyword>
<evidence type="ECO:0008006" key="14">
    <source>
        <dbReference type="Google" id="ProtNLM"/>
    </source>
</evidence>
<reference evidence="12" key="1">
    <citation type="journal article" date="2020" name="Stud. Mycol.">
        <title>101 Dothideomycetes genomes: a test case for predicting lifestyles and emergence of pathogens.</title>
        <authorList>
            <person name="Haridas S."/>
            <person name="Albert R."/>
            <person name="Binder M."/>
            <person name="Bloem J."/>
            <person name="Labutti K."/>
            <person name="Salamov A."/>
            <person name="Andreopoulos B."/>
            <person name="Baker S."/>
            <person name="Barry K."/>
            <person name="Bills G."/>
            <person name="Bluhm B."/>
            <person name="Cannon C."/>
            <person name="Castanera R."/>
            <person name="Culley D."/>
            <person name="Daum C."/>
            <person name="Ezra D."/>
            <person name="Gonzalez J."/>
            <person name="Henrissat B."/>
            <person name="Kuo A."/>
            <person name="Liang C."/>
            <person name="Lipzen A."/>
            <person name="Lutzoni F."/>
            <person name="Magnuson J."/>
            <person name="Mondo S."/>
            <person name="Nolan M."/>
            <person name="Ohm R."/>
            <person name="Pangilinan J."/>
            <person name="Park H.-J."/>
            <person name="Ramirez L."/>
            <person name="Alfaro M."/>
            <person name="Sun H."/>
            <person name="Tritt A."/>
            <person name="Yoshinaga Y."/>
            <person name="Zwiers L.-H."/>
            <person name="Turgeon B."/>
            <person name="Goodwin S."/>
            <person name="Spatafora J."/>
            <person name="Crous P."/>
            <person name="Grigoriev I."/>
        </authorList>
    </citation>
    <scope>NUCLEOTIDE SEQUENCE</scope>
    <source>
        <strain evidence="12">CBS 130266</strain>
    </source>
</reference>
<dbReference type="AlphaFoldDB" id="A0A9P4NWT2"/>
<dbReference type="InterPro" id="IPR051421">
    <property type="entry name" value="RNA_Proc_DNA_Dmg_Regulator"/>
</dbReference>
<keyword evidence="7" id="KW-0539">Nucleus</keyword>
<comment type="caution">
    <text evidence="12">The sequence shown here is derived from an EMBL/GenBank/DDBJ whole genome shotgun (WGS) entry which is preliminary data.</text>
</comment>
<dbReference type="GO" id="GO:0006397">
    <property type="term" value="P:mRNA processing"/>
    <property type="evidence" value="ECO:0007669"/>
    <property type="project" value="UniProtKB-KW"/>
</dbReference>
<dbReference type="InterPro" id="IPR024974">
    <property type="entry name" value="Sde2_N"/>
</dbReference>
<dbReference type="Pfam" id="PF13019">
    <property type="entry name" value="Sde2_N_Ubi_yeast"/>
    <property type="match status" value="1"/>
</dbReference>
<dbReference type="OrthoDB" id="547031at2759"/>
<evidence type="ECO:0000256" key="3">
    <source>
        <dbReference type="ARBA" id="ARBA00008726"/>
    </source>
</evidence>
<evidence type="ECO:0000256" key="1">
    <source>
        <dbReference type="ARBA" id="ARBA00004123"/>
    </source>
</evidence>
<gene>
    <name evidence="12" type="ORF">EJ08DRAFT_647482</name>
</gene>
<sequence length="327" mass="35155">MTSHTVNVLLTTFPGIGLPSTLSLPISSSSTIGDLEQELLSHLPPSATNLTITTTSNKLLSSRRQEPINTLLTSNHDTILPLRLSAKLCGGKGGFGSQLRAAGGRMSSRKKKGVDTTGSMRNLDGRRLRTVTEAKALAEYLALKPEMDKREKEERRKRWEQVVKLAEDKQDEIKSGGGKGRVDGKWLEGKEEAAEKTRQAVLASLSAGEIGNLLAQGQAESDVSMEGSEDGENESESEEGEASAAVVSEKKSASARTFFGWDEDEDMSDSSEEEEEAVEEEDEAVKEPTPPPAPVINGKGKGKAKEVEESPQPAPVKKDRGRGKAKA</sequence>
<dbReference type="PANTHER" id="PTHR12786:SF1">
    <property type="entry name" value="SPLICING REGULATOR SDE2"/>
    <property type="match status" value="1"/>
</dbReference>
<evidence type="ECO:0000256" key="9">
    <source>
        <dbReference type="SAM" id="MobiDB-lite"/>
    </source>
</evidence>
<feature type="compositionally biased region" description="Acidic residues" evidence="9">
    <location>
        <begin position="227"/>
        <end position="241"/>
    </location>
</feature>
<dbReference type="GO" id="GO:0005737">
    <property type="term" value="C:cytoplasm"/>
    <property type="evidence" value="ECO:0007669"/>
    <property type="project" value="UniProtKB-SubCell"/>
</dbReference>
<dbReference type="Pfam" id="PF22782">
    <property type="entry name" value="SDE2"/>
    <property type="match status" value="1"/>
</dbReference>
<organism evidence="12 13">
    <name type="scientific">Tothia fuscella</name>
    <dbReference type="NCBI Taxonomy" id="1048955"/>
    <lineage>
        <taxon>Eukaryota</taxon>
        <taxon>Fungi</taxon>
        <taxon>Dikarya</taxon>
        <taxon>Ascomycota</taxon>
        <taxon>Pezizomycotina</taxon>
        <taxon>Dothideomycetes</taxon>
        <taxon>Pleosporomycetidae</taxon>
        <taxon>Venturiales</taxon>
        <taxon>Cylindrosympodiaceae</taxon>
        <taxon>Tothia</taxon>
    </lineage>
</organism>
<evidence type="ECO:0000313" key="13">
    <source>
        <dbReference type="Proteomes" id="UP000800235"/>
    </source>
</evidence>
<keyword evidence="8" id="KW-0131">Cell cycle</keyword>
<protein>
    <recommendedName>
        <fullName evidence="14">Sde2 N-terminal ubiquitin domain-containing protein</fullName>
    </recommendedName>
</protein>
<dbReference type="PANTHER" id="PTHR12786">
    <property type="entry name" value="SPLICING FACTOR SF3A-RELATED"/>
    <property type="match status" value="1"/>
</dbReference>
<feature type="region of interest" description="Disordered" evidence="9">
    <location>
        <begin position="98"/>
        <end position="121"/>
    </location>
</feature>
<evidence type="ECO:0000256" key="5">
    <source>
        <dbReference type="ARBA" id="ARBA00022664"/>
    </source>
</evidence>
<evidence type="ECO:0000256" key="6">
    <source>
        <dbReference type="ARBA" id="ARBA00023187"/>
    </source>
</evidence>
<dbReference type="InterPro" id="IPR053822">
    <property type="entry name" value="SDE2-like_dom"/>
</dbReference>
<keyword evidence="6" id="KW-0508">mRNA splicing</keyword>
<evidence type="ECO:0000259" key="10">
    <source>
        <dbReference type="Pfam" id="PF13019"/>
    </source>
</evidence>
<comment type="subcellular location">
    <subcellularLocation>
        <location evidence="2">Cytoplasm</location>
    </subcellularLocation>
    <subcellularLocation>
        <location evidence="1">Nucleus</location>
    </subcellularLocation>
</comment>
<feature type="domain" description="SDE2-like" evidence="11">
    <location>
        <begin position="90"/>
        <end position="201"/>
    </location>
</feature>
<evidence type="ECO:0000256" key="2">
    <source>
        <dbReference type="ARBA" id="ARBA00004496"/>
    </source>
</evidence>
<dbReference type="GO" id="GO:0008380">
    <property type="term" value="P:RNA splicing"/>
    <property type="evidence" value="ECO:0007669"/>
    <property type="project" value="UniProtKB-KW"/>
</dbReference>
<feature type="compositionally biased region" description="Acidic residues" evidence="9">
    <location>
        <begin position="261"/>
        <end position="284"/>
    </location>
</feature>
<evidence type="ECO:0000256" key="4">
    <source>
        <dbReference type="ARBA" id="ARBA00022490"/>
    </source>
</evidence>
<dbReference type="Proteomes" id="UP000800235">
    <property type="component" value="Unassembled WGS sequence"/>
</dbReference>
<evidence type="ECO:0000256" key="8">
    <source>
        <dbReference type="ARBA" id="ARBA00023306"/>
    </source>
</evidence>
<dbReference type="EMBL" id="MU007022">
    <property type="protein sequence ID" value="KAF2433067.1"/>
    <property type="molecule type" value="Genomic_DNA"/>
</dbReference>
<keyword evidence="5" id="KW-0507">mRNA processing</keyword>
<comment type="similarity">
    <text evidence="3">Belongs to the SDE2 family.</text>
</comment>
<evidence type="ECO:0000259" key="11">
    <source>
        <dbReference type="Pfam" id="PF22782"/>
    </source>
</evidence>
<feature type="domain" description="Sde2 ubiquitin" evidence="10">
    <location>
        <begin position="6"/>
        <end position="89"/>
    </location>
</feature>
<keyword evidence="4" id="KW-0963">Cytoplasm</keyword>
<accession>A0A9P4NWT2</accession>
<name>A0A9P4NWT2_9PEZI</name>
<evidence type="ECO:0000313" key="12">
    <source>
        <dbReference type="EMBL" id="KAF2433067.1"/>
    </source>
</evidence>
<proteinExistence type="inferred from homology"/>
<dbReference type="GO" id="GO:0005634">
    <property type="term" value="C:nucleus"/>
    <property type="evidence" value="ECO:0007669"/>
    <property type="project" value="UniProtKB-SubCell"/>
</dbReference>